<dbReference type="GO" id="GO:0004553">
    <property type="term" value="F:hydrolase activity, hydrolyzing O-glycosyl compounds"/>
    <property type="evidence" value="ECO:0007669"/>
    <property type="project" value="InterPro"/>
</dbReference>
<dbReference type="EnsemblPlants" id="Pp3c22_19330V3.1">
    <property type="protein sequence ID" value="PAC:32902894.CDS.1"/>
    <property type="gene ID" value="Pp3c22_19330"/>
</dbReference>
<gene>
    <name evidence="7" type="primary">LOC112274924</name>
    <name evidence="6" type="ORF">PHYPA_027339</name>
</gene>
<dbReference type="InterPro" id="IPR017853">
    <property type="entry name" value="GH"/>
</dbReference>
<comment type="similarity">
    <text evidence="4">Belongs to the glycosyl hydrolase 18 family.</text>
</comment>
<evidence type="ECO:0000313" key="6">
    <source>
        <dbReference type="EMBL" id="PNR31023.1"/>
    </source>
</evidence>
<evidence type="ECO:0000313" key="8">
    <source>
        <dbReference type="Proteomes" id="UP000006727"/>
    </source>
</evidence>
<keyword evidence="2 3" id="KW-0326">Glycosidase</keyword>
<name>A9TXZ4_PHYPA</name>
<evidence type="ECO:0000256" key="4">
    <source>
        <dbReference type="RuleBase" id="RU004453"/>
    </source>
</evidence>
<dbReference type="PROSITE" id="PS51910">
    <property type="entry name" value="GH18_2"/>
    <property type="match status" value="1"/>
</dbReference>
<dbReference type="Gramene" id="Pp3c22_19330V3.2">
    <property type="protein sequence ID" value="PAC:32902895.CDS.1"/>
    <property type="gene ID" value="Pp3c22_19330"/>
</dbReference>
<dbReference type="InterPro" id="IPR001579">
    <property type="entry name" value="Glyco_hydro_18_chit_AS"/>
</dbReference>
<dbReference type="HOGENOM" id="CLU_682234_0_0_1"/>
<proteinExistence type="inferred from homology"/>
<organism evidence="6">
    <name type="scientific">Physcomitrium patens</name>
    <name type="common">Spreading-leaved earth moss</name>
    <name type="synonym">Physcomitrella patens</name>
    <dbReference type="NCBI Taxonomy" id="3218"/>
    <lineage>
        <taxon>Eukaryota</taxon>
        <taxon>Viridiplantae</taxon>
        <taxon>Streptophyta</taxon>
        <taxon>Embryophyta</taxon>
        <taxon>Bryophyta</taxon>
        <taxon>Bryophytina</taxon>
        <taxon>Bryopsida</taxon>
        <taxon>Funariidae</taxon>
        <taxon>Funariales</taxon>
        <taxon>Funariaceae</taxon>
        <taxon>Physcomitrium</taxon>
    </lineage>
</organism>
<dbReference type="PaxDb" id="3218-PP1S366_31V6.1"/>
<evidence type="ECO:0000256" key="1">
    <source>
        <dbReference type="ARBA" id="ARBA00022801"/>
    </source>
</evidence>
<keyword evidence="1 3" id="KW-0378">Hydrolase</keyword>
<feature type="domain" description="GH18" evidence="5">
    <location>
        <begin position="106"/>
        <end position="404"/>
    </location>
</feature>
<dbReference type="Proteomes" id="UP000006727">
    <property type="component" value="Chromosome 22"/>
</dbReference>
<reference evidence="6 8" key="1">
    <citation type="journal article" date="2008" name="Science">
        <title>The Physcomitrella genome reveals evolutionary insights into the conquest of land by plants.</title>
        <authorList>
            <person name="Rensing S."/>
            <person name="Lang D."/>
            <person name="Zimmer A."/>
            <person name="Terry A."/>
            <person name="Salamov A."/>
            <person name="Shapiro H."/>
            <person name="Nishiyama T."/>
            <person name="Perroud P.-F."/>
            <person name="Lindquist E."/>
            <person name="Kamisugi Y."/>
            <person name="Tanahashi T."/>
            <person name="Sakakibara K."/>
            <person name="Fujita T."/>
            <person name="Oishi K."/>
            <person name="Shin-I T."/>
            <person name="Kuroki Y."/>
            <person name="Toyoda A."/>
            <person name="Suzuki Y."/>
            <person name="Hashimoto A."/>
            <person name="Yamaguchi K."/>
            <person name="Sugano A."/>
            <person name="Kohara Y."/>
            <person name="Fujiyama A."/>
            <person name="Anterola A."/>
            <person name="Aoki S."/>
            <person name="Ashton N."/>
            <person name="Barbazuk W.B."/>
            <person name="Barker E."/>
            <person name="Bennetzen J."/>
            <person name="Bezanilla M."/>
            <person name="Blankenship R."/>
            <person name="Cho S.H."/>
            <person name="Dutcher S."/>
            <person name="Estelle M."/>
            <person name="Fawcett J.A."/>
            <person name="Gundlach H."/>
            <person name="Hanada K."/>
            <person name="Heyl A."/>
            <person name="Hicks K.A."/>
            <person name="Hugh J."/>
            <person name="Lohr M."/>
            <person name="Mayer K."/>
            <person name="Melkozernov A."/>
            <person name="Murata T."/>
            <person name="Nelson D."/>
            <person name="Pils B."/>
            <person name="Prigge M."/>
            <person name="Reiss B."/>
            <person name="Renner T."/>
            <person name="Rombauts S."/>
            <person name="Rushton P."/>
            <person name="Sanderfoot A."/>
            <person name="Schween G."/>
            <person name="Shiu S.-H."/>
            <person name="Stueber K."/>
            <person name="Theodoulou F.L."/>
            <person name="Tu H."/>
            <person name="Van de Peer Y."/>
            <person name="Verrier P.J."/>
            <person name="Waters E."/>
            <person name="Wood A."/>
            <person name="Yang L."/>
            <person name="Cove D."/>
            <person name="Cuming A."/>
            <person name="Hasebe M."/>
            <person name="Lucas S."/>
            <person name="Mishler D.B."/>
            <person name="Reski R."/>
            <person name="Grigoriev I."/>
            <person name="Quatrano R.S."/>
            <person name="Boore J.L."/>
        </authorList>
    </citation>
    <scope>NUCLEOTIDE SEQUENCE [LARGE SCALE GENOMIC DNA]</scope>
    <source>
        <strain evidence="7 8">cv. Gransden 2004</strain>
    </source>
</reference>
<dbReference type="Gramene" id="Pp3c22_19330V3.1">
    <property type="protein sequence ID" value="PAC:32902894.CDS.1"/>
    <property type="gene ID" value="Pp3c22_19330"/>
</dbReference>
<reference evidence="6 8" key="2">
    <citation type="journal article" date="2018" name="Plant J.">
        <title>The Physcomitrella patens chromosome-scale assembly reveals moss genome structure and evolution.</title>
        <authorList>
            <person name="Lang D."/>
            <person name="Ullrich K.K."/>
            <person name="Murat F."/>
            <person name="Fuchs J."/>
            <person name="Jenkins J."/>
            <person name="Haas F.B."/>
            <person name="Piednoel M."/>
            <person name="Gundlach H."/>
            <person name="Van Bel M."/>
            <person name="Meyberg R."/>
            <person name="Vives C."/>
            <person name="Morata J."/>
            <person name="Symeonidi A."/>
            <person name="Hiss M."/>
            <person name="Muchero W."/>
            <person name="Kamisugi Y."/>
            <person name="Saleh O."/>
            <person name="Blanc G."/>
            <person name="Decker E.L."/>
            <person name="van Gessel N."/>
            <person name="Grimwood J."/>
            <person name="Hayes R.D."/>
            <person name="Graham S.W."/>
            <person name="Gunter L.E."/>
            <person name="McDaniel S.F."/>
            <person name="Hoernstein S.N.W."/>
            <person name="Larsson A."/>
            <person name="Li F.W."/>
            <person name="Perroud P.F."/>
            <person name="Phillips J."/>
            <person name="Ranjan P."/>
            <person name="Rokshar D.S."/>
            <person name="Rothfels C.J."/>
            <person name="Schneider L."/>
            <person name="Shu S."/>
            <person name="Stevenson D.W."/>
            <person name="Thummler F."/>
            <person name="Tillich M."/>
            <person name="Villarreal Aguilar J.C."/>
            <person name="Widiez T."/>
            <person name="Wong G.K."/>
            <person name="Wymore A."/>
            <person name="Zhang Y."/>
            <person name="Zimmer A.D."/>
            <person name="Quatrano R.S."/>
            <person name="Mayer K.F.X."/>
            <person name="Goodstein D."/>
            <person name="Casacuberta J.M."/>
            <person name="Vandepoele K."/>
            <person name="Reski R."/>
            <person name="Cuming A.C."/>
            <person name="Tuskan G.A."/>
            <person name="Maumus F."/>
            <person name="Salse J."/>
            <person name="Schmutz J."/>
            <person name="Rensing S.A."/>
        </authorList>
    </citation>
    <scope>NUCLEOTIDE SEQUENCE [LARGE SCALE GENOMIC DNA]</scope>
    <source>
        <strain evidence="7 8">cv. Gransden 2004</strain>
    </source>
</reference>
<dbReference type="EMBL" id="ABEU02000022">
    <property type="protein sequence ID" value="PNR31023.1"/>
    <property type="molecule type" value="Genomic_DNA"/>
</dbReference>
<accession>A9TXZ4</accession>
<dbReference type="GO" id="GO:0005975">
    <property type="term" value="P:carbohydrate metabolic process"/>
    <property type="evidence" value="ECO:0007669"/>
    <property type="project" value="InterPro"/>
</dbReference>
<evidence type="ECO:0000259" key="5">
    <source>
        <dbReference type="PROSITE" id="PS51910"/>
    </source>
</evidence>
<dbReference type="GeneID" id="112274924"/>
<reference evidence="7" key="3">
    <citation type="submission" date="2020-12" db="UniProtKB">
        <authorList>
            <consortium name="EnsemblPlants"/>
        </authorList>
    </citation>
    <scope>IDENTIFICATION</scope>
</reference>
<protein>
    <recommendedName>
        <fullName evidence="5">GH18 domain-containing protein</fullName>
    </recommendedName>
</protein>
<dbReference type="AlphaFoldDB" id="A9TXZ4"/>
<dbReference type="Pfam" id="PF00704">
    <property type="entry name" value="Glyco_hydro_18"/>
    <property type="match status" value="1"/>
</dbReference>
<dbReference type="InterPro" id="IPR001223">
    <property type="entry name" value="Glyco_hydro18_cat"/>
</dbReference>
<sequence length="404" mass="46109">MPWKKLSRNPAAGSGKIAWPRVQKHVEVKQKFSAEDARRFAFKNPNINFFLICRQKAVQLGSKNYDHKAAVFFTLPDEIVRKLLDNHTFSDPAILHEDCDLYVKAGVSVAYYNSNDSRMNQTISIARDYVMKDGGAAIDVVIIFAANLIHDLVGRNSKRSADRLKLLDVEAKPNQTKPSHKLVCATDAIIKDLADAQKLQKKGITVLLSVLNDHESHSWSSFSDPEDAGNFAKQLKHIVENYNLDGIDIDDEWAEENTPKIPTSLAMVTAMMRFQMPDKIISKALWAKTRDIEYLNKKHSYHGKENKKHFLVDNLTYGWEMSYDIPDVFDIERLEAYCKEPDGMKKKSVCKGFEGGKPYKDADLHTYFDKLKKEGYGGFMVFSFEKESGQDLMKKLLKLWQDEA</sequence>
<keyword evidence="8" id="KW-1185">Reference proteome</keyword>
<dbReference type="SUPFAM" id="SSF51445">
    <property type="entry name" value="(Trans)glycosidases"/>
    <property type="match status" value="1"/>
</dbReference>
<dbReference type="OrthoDB" id="73875at2759"/>
<dbReference type="RefSeq" id="XP_024360550.1">
    <property type="nucleotide sequence ID" value="XM_024504782.2"/>
</dbReference>
<dbReference type="EnsemblPlants" id="Pp3c22_19330V3.2">
    <property type="protein sequence ID" value="PAC:32902895.CDS.1"/>
    <property type="gene ID" value="Pp3c22_19330"/>
</dbReference>
<dbReference type="PROSITE" id="PS01095">
    <property type="entry name" value="GH18_1"/>
    <property type="match status" value="1"/>
</dbReference>
<dbReference type="RefSeq" id="XP_024360549.1">
    <property type="nucleotide sequence ID" value="XM_024504781.2"/>
</dbReference>
<dbReference type="Gene3D" id="3.20.20.80">
    <property type="entry name" value="Glycosidases"/>
    <property type="match status" value="1"/>
</dbReference>
<evidence type="ECO:0000256" key="2">
    <source>
        <dbReference type="ARBA" id="ARBA00023295"/>
    </source>
</evidence>
<evidence type="ECO:0000256" key="3">
    <source>
        <dbReference type="RuleBase" id="RU000489"/>
    </source>
</evidence>
<evidence type="ECO:0000313" key="7">
    <source>
        <dbReference type="EnsemblPlants" id="PAC:32902894.CDS.1"/>
    </source>
</evidence>